<evidence type="ECO:0000313" key="2">
    <source>
        <dbReference type="Proteomes" id="UP001178507"/>
    </source>
</evidence>
<proteinExistence type="predicted"/>
<dbReference type="Gene3D" id="3.30.40.10">
    <property type="entry name" value="Zinc/RING finger domain, C3HC4 (zinc finger)"/>
    <property type="match status" value="1"/>
</dbReference>
<protein>
    <recommendedName>
        <fullName evidence="3">RBR-type E3 ubiquitin transferase</fullName>
    </recommendedName>
</protein>
<evidence type="ECO:0008006" key="3">
    <source>
        <dbReference type="Google" id="ProtNLM"/>
    </source>
</evidence>
<organism evidence="1 2">
    <name type="scientific">Effrenium voratum</name>
    <dbReference type="NCBI Taxonomy" id="2562239"/>
    <lineage>
        <taxon>Eukaryota</taxon>
        <taxon>Sar</taxon>
        <taxon>Alveolata</taxon>
        <taxon>Dinophyceae</taxon>
        <taxon>Suessiales</taxon>
        <taxon>Symbiodiniaceae</taxon>
        <taxon>Effrenium</taxon>
    </lineage>
</organism>
<keyword evidence="2" id="KW-1185">Reference proteome</keyword>
<dbReference type="GO" id="GO:0016567">
    <property type="term" value="P:protein ubiquitination"/>
    <property type="evidence" value="ECO:0007669"/>
    <property type="project" value="InterPro"/>
</dbReference>
<dbReference type="GO" id="GO:0004842">
    <property type="term" value="F:ubiquitin-protein transferase activity"/>
    <property type="evidence" value="ECO:0007669"/>
    <property type="project" value="InterPro"/>
</dbReference>
<dbReference type="PANTHER" id="PTHR11685">
    <property type="entry name" value="RBR FAMILY RING FINGER AND IBR DOMAIN-CONTAINING"/>
    <property type="match status" value="1"/>
</dbReference>
<dbReference type="Gene3D" id="1.20.120.1750">
    <property type="match status" value="1"/>
</dbReference>
<sequence length="383" mass="44027">MPVCPVCFEDAESVEYATMHNHSWKNHACDGHGLCWRCLAQHVEIQLLEGRYNVRCPGAAGCSYRLVSLDVGRALDVLEREDGKEEVVGTLRLRYEQLRSDCHQHRLRELLKKSQGANEAWLLTRVQPCPRCLTLVRKETGCSHVFCRCGSDFCFPCGAPPGGCICSQMRRPGGSKVVFAAWLRSADESRVEWLWDYRGLVDDNDDDGDEEVEQERLLTTLQFYLWLASAPVPSPLKPLPEPVAVPASTAPPALVEKLPEIRWKKSERKVVAEVVDYDFTFSDPEEEDALAKYYPRVPQKPWRAYASQRQSRQMDRYRARPLRWSEEKVWQKDGDCLRASAPLHRRRQCAYDARQARPGAQRSAEVRRLRKLRQRQLDLAFEA</sequence>
<comment type="caution">
    <text evidence="1">The sequence shown here is derived from an EMBL/GenBank/DDBJ whole genome shotgun (WGS) entry which is preliminary data.</text>
</comment>
<name>A0AA36N9F7_9DINO</name>
<dbReference type="SUPFAM" id="SSF57850">
    <property type="entry name" value="RING/U-box"/>
    <property type="match status" value="2"/>
</dbReference>
<accession>A0AA36N9F7</accession>
<dbReference type="InterPro" id="IPR031127">
    <property type="entry name" value="E3_UB_ligase_RBR"/>
</dbReference>
<dbReference type="Proteomes" id="UP001178507">
    <property type="component" value="Unassembled WGS sequence"/>
</dbReference>
<evidence type="ECO:0000313" key="1">
    <source>
        <dbReference type="EMBL" id="CAJ1395286.1"/>
    </source>
</evidence>
<dbReference type="AlphaFoldDB" id="A0AA36N9F7"/>
<dbReference type="InterPro" id="IPR013083">
    <property type="entry name" value="Znf_RING/FYVE/PHD"/>
</dbReference>
<gene>
    <name evidence="1" type="ORF">EVOR1521_LOCUS19746</name>
</gene>
<dbReference type="EMBL" id="CAUJNA010003112">
    <property type="protein sequence ID" value="CAJ1395286.1"/>
    <property type="molecule type" value="Genomic_DNA"/>
</dbReference>
<reference evidence="1" key="1">
    <citation type="submission" date="2023-08" db="EMBL/GenBank/DDBJ databases">
        <authorList>
            <person name="Chen Y."/>
            <person name="Shah S."/>
            <person name="Dougan E. K."/>
            <person name="Thang M."/>
            <person name="Chan C."/>
        </authorList>
    </citation>
    <scope>NUCLEOTIDE SEQUENCE</scope>
</reference>